<reference evidence="4" key="1">
    <citation type="submission" date="2020-04" db="EMBL/GenBank/DDBJ databases">
        <title>Hybrid Assembly of Korean Phytophthora infestans isolates.</title>
        <authorList>
            <person name="Prokchorchik M."/>
            <person name="Lee Y."/>
            <person name="Seo J."/>
            <person name="Cho J.-H."/>
            <person name="Park Y.-E."/>
            <person name="Jang D.-C."/>
            <person name="Im J.-S."/>
            <person name="Choi J.-G."/>
            <person name="Park H.-J."/>
            <person name="Lee G.-B."/>
            <person name="Lee Y.-G."/>
            <person name="Hong S.-Y."/>
            <person name="Cho K."/>
            <person name="Sohn K.H."/>
        </authorList>
    </citation>
    <scope>NUCLEOTIDE SEQUENCE</scope>
    <source>
        <strain evidence="4">KR_1_A1</strain>
    </source>
</reference>
<feature type="domain" description="HTH psq-type" evidence="2">
    <location>
        <begin position="267"/>
        <end position="303"/>
    </location>
</feature>
<dbReference type="InterPro" id="IPR000836">
    <property type="entry name" value="PRTase_dom"/>
</dbReference>
<evidence type="ECO:0000256" key="1">
    <source>
        <dbReference type="SAM" id="MobiDB-lite"/>
    </source>
</evidence>
<gene>
    <name evidence="4" type="ORF">GN244_ATG13269</name>
</gene>
<evidence type="ECO:0000313" key="5">
    <source>
        <dbReference type="Proteomes" id="UP000602510"/>
    </source>
</evidence>
<feature type="compositionally biased region" description="Basic and acidic residues" evidence="1">
    <location>
        <begin position="215"/>
        <end position="224"/>
    </location>
</feature>
<sequence length="542" mass="60523">MASPRHTRPPHTRASSVARSLANAAAALRAQEWRGVGSSNTDVNTLPSSTFTRRQIPRYENDIATSYTARYSDQEEQSAVDYDRAAFYEELRERHRNLMERQRLAREFFTQNLQPNRQRPWGEEHATSETLDGHNASKRQRVVSDRTPQRRHQPPLSVETHSRSSSYPPPRVSDESGADRTLPAAQQTPDTTSSMPAPVEPRTRRNSPSMATETEESREPEDSHVPSVIEDAENEAQNQVVVVEDDASAQKAQKKRVRYLRDTDRRNIIKRIENGEKQAALAREFGVTRAAICHIKKNRFEILSRYNSLVQSAQEIDRADNFIAPPDVEMMVHQVRAKSVLLLMTMLRDKRSNGATFRRVAGRLIMILLEETLGLLGTGSVEVVTGTGHLYRGLGLKHQFCGVAIGTEGFPFLVLFHQMEPEAPQGSIHVQVETDRQGKRVWRLDHMDLPANIVQHKVLLFSSTCSTGNAECKAIEALCSVGCDERSISLVVILVASDGIVSISSRYPQVKIITGAIDGAVDPHSDSIVPGFGDFVSRYNGS</sequence>
<dbReference type="Proteomes" id="UP000602510">
    <property type="component" value="Unassembled WGS sequence"/>
</dbReference>
<feature type="compositionally biased region" description="Basic residues" evidence="1">
    <location>
        <begin position="1"/>
        <end position="11"/>
    </location>
</feature>
<accession>A0A833WAB7</accession>
<dbReference type="InterPro" id="IPR009057">
    <property type="entry name" value="Homeodomain-like_sf"/>
</dbReference>
<dbReference type="SUPFAM" id="SSF53271">
    <property type="entry name" value="PRTase-like"/>
    <property type="match status" value="1"/>
</dbReference>
<dbReference type="GO" id="GO:0003677">
    <property type="term" value="F:DNA binding"/>
    <property type="evidence" value="ECO:0007669"/>
    <property type="project" value="InterPro"/>
</dbReference>
<dbReference type="InterPro" id="IPR007889">
    <property type="entry name" value="HTH_Psq"/>
</dbReference>
<comment type="caution">
    <text evidence="4">The sequence shown here is derived from an EMBL/GenBank/DDBJ whole genome shotgun (WGS) entry which is preliminary data.</text>
</comment>
<dbReference type="FunFam" id="1.10.10.60:FF:000753">
    <property type="match status" value="1"/>
</dbReference>
<feature type="domain" description="Phosphoribosyltransferase" evidence="3">
    <location>
        <begin position="339"/>
        <end position="539"/>
    </location>
</feature>
<protein>
    <submittedName>
        <fullName evidence="4">Uracil phosphoribosyltransferase</fullName>
    </submittedName>
</protein>
<dbReference type="Gene3D" id="1.10.10.60">
    <property type="entry name" value="Homeodomain-like"/>
    <property type="match status" value="1"/>
</dbReference>
<dbReference type="InterPro" id="IPR029057">
    <property type="entry name" value="PRTase-like"/>
</dbReference>
<evidence type="ECO:0000259" key="3">
    <source>
        <dbReference type="Pfam" id="PF14681"/>
    </source>
</evidence>
<name>A0A833WAB7_PHYIN</name>
<keyword evidence="4" id="KW-0328">Glycosyltransferase</keyword>
<keyword evidence="4" id="KW-0808">Transferase</keyword>
<keyword evidence="5" id="KW-1185">Reference proteome</keyword>
<dbReference type="GO" id="GO:0016757">
    <property type="term" value="F:glycosyltransferase activity"/>
    <property type="evidence" value="ECO:0007669"/>
    <property type="project" value="UniProtKB-KW"/>
</dbReference>
<dbReference type="SUPFAM" id="SSF46689">
    <property type="entry name" value="Homeodomain-like"/>
    <property type="match status" value="1"/>
</dbReference>
<feature type="region of interest" description="Disordered" evidence="1">
    <location>
        <begin position="109"/>
        <end position="225"/>
    </location>
</feature>
<dbReference type="EMBL" id="WSZM01000351">
    <property type="protein sequence ID" value="KAF4034732.1"/>
    <property type="molecule type" value="Genomic_DNA"/>
</dbReference>
<proteinExistence type="predicted"/>
<evidence type="ECO:0000313" key="4">
    <source>
        <dbReference type="EMBL" id="KAF4034732.1"/>
    </source>
</evidence>
<feature type="compositionally biased region" description="Polar residues" evidence="1">
    <location>
        <begin position="184"/>
        <end position="195"/>
    </location>
</feature>
<dbReference type="Pfam" id="PF04218">
    <property type="entry name" value="CENP-B_N"/>
    <property type="match status" value="1"/>
</dbReference>
<dbReference type="FunFam" id="3.40.50.2020:FF:000106">
    <property type="entry name" value="Uridine kinase, putative (AFU_orthologue AFUA_2G05430)"/>
    <property type="match status" value="1"/>
</dbReference>
<dbReference type="AlphaFoldDB" id="A0A833WAB7"/>
<evidence type="ECO:0000259" key="2">
    <source>
        <dbReference type="Pfam" id="PF04218"/>
    </source>
</evidence>
<dbReference type="Gene3D" id="3.40.50.2020">
    <property type="match status" value="1"/>
</dbReference>
<feature type="region of interest" description="Disordered" evidence="1">
    <location>
        <begin position="1"/>
        <end position="20"/>
    </location>
</feature>
<dbReference type="Pfam" id="PF14681">
    <property type="entry name" value="UPRTase"/>
    <property type="match status" value="1"/>
</dbReference>
<organism evidence="4 5">
    <name type="scientific">Phytophthora infestans</name>
    <name type="common">Potato late blight agent</name>
    <name type="synonym">Botrytis infestans</name>
    <dbReference type="NCBI Taxonomy" id="4787"/>
    <lineage>
        <taxon>Eukaryota</taxon>
        <taxon>Sar</taxon>
        <taxon>Stramenopiles</taxon>
        <taxon>Oomycota</taxon>
        <taxon>Peronosporomycetes</taxon>
        <taxon>Peronosporales</taxon>
        <taxon>Peronosporaceae</taxon>
        <taxon>Phytophthora</taxon>
    </lineage>
</organism>